<gene>
    <name evidence="1" type="ORF">BCR44DRAFT_1143066</name>
</gene>
<accession>A0A1Y2HJI6</accession>
<keyword evidence="2" id="KW-1185">Reference proteome</keyword>
<sequence>MSAAMSILAKGPASLFFHRLTAEASLALAHVANWQFSMMVNETPGQHEVILCGKSTHSFVAVRFASDEERDMFLHVFPQNQIKRQQPKTDPGQNALVSVI</sequence>
<comment type="caution">
    <text evidence="1">The sequence shown here is derived from an EMBL/GenBank/DDBJ whole genome shotgun (WGS) entry which is preliminary data.</text>
</comment>
<protein>
    <submittedName>
        <fullName evidence="1">Uncharacterized protein</fullName>
    </submittedName>
</protein>
<dbReference type="AlphaFoldDB" id="A0A1Y2HJI6"/>
<name>A0A1Y2HJI6_9FUNG</name>
<dbReference type="EMBL" id="MCFL01000026">
    <property type="protein sequence ID" value="ORZ34740.1"/>
    <property type="molecule type" value="Genomic_DNA"/>
</dbReference>
<evidence type="ECO:0000313" key="2">
    <source>
        <dbReference type="Proteomes" id="UP000193411"/>
    </source>
</evidence>
<evidence type="ECO:0000313" key="1">
    <source>
        <dbReference type="EMBL" id="ORZ34740.1"/>
    </source>
</evidence>
<organism evidence="1 2">
    <name type="scientific">Catenaria anguillulae PL171</name>
    <dbReference type="NCBI Taxonomy" id="765915"/>
    <lineage>
        <taxon>Eukaryota</taxon>
        <taxon>Fungi</taxon>
        <taxon>Fungi incertae sedis</taxon>
        <taxon>Blastocladiomycota</taxon>
        <taxon>Blastocladiomycetes</taxon>
        <taxon>Blastocladiales</taxon>
        <taxon>Catenariaceae</taxon>
        <taxon>Catenaria</taxon>
    </lineage>
</organism>
<reference evidence="1 2" key="1">
    <citation type="submission" date="2016-07" db="EMBL/GenBank/DDBJ databases">
        <title>Pervasive Adenine N6-methylation of Active Genes in Fungi.</title>
        <authorList>
            <consortium name="DOE Joint Genome Institute"/>
            <person name="Mondo S.J."/>
            <person name="Dannebaum R.O."/>
            <person name="Kuo R.C."/>
            <person name="Labutti K."/>
            <person name="Haridas S."/>
            <person name="Kuo A."/>
            <person name="Salamov A."/>
            <person name="Ahrendt S.R."/>
            <person name="Lipzen A."/>
            <person name="Sullivan W."/>
            <person name="Andreopoulos W.B."/>
            <person name="Clum A."/>
            <person name="Lindquist E."/>
            <person name="Daum C."/>
            <person name="Ramamoorthy G.K."/>
            <person name="Gryganskyi A."/>
            <person name="Culley D."/>
            <person name="Magnuson J.K."/>
            <person name="James T.Y."/>
            <person name="O'Malley M.A."/>
            <person name="Stajich J.E."/>
            <person name="Spatafora J.W."/>
            <person name="Visel A."/>
            <person name="Grigoriev I.V."/>
        </authorList>
    </citation>
    <scope>NUCLEOTIDE SEQUENCE [LARGE SCALE GENOMIC DNA]</scope>
    <source>
        <strain evidence="1 2">PL171</strain>
    </source>
</reference>
<dbReference type="Proteomes" id="UP000193411">
    <property type="component" value="Unassembled WGS sequence"/>
</dbReference>
<proteinExistence type="predicted"/>